<feature type="domain" description="Aminoacyl-tRNA synthetase class Ia" evidence="11">
    <location>
        <begin position="57"/>
        <end position="116"/>
    </location>
</feature>
<dbReference type="Gene3D" id="1.10.730.10">
    <property type="entry name" value="Isoleucyl-tRNA Synthetase, Domain 1"/>
    <property type="match status" value="1"/>
</dbReference>
<dbReference type="InterPro" id="IPR014729">
    <property type="entry name" value="Rossmann-like_a/b/a_fold"/>
</dbReference>
<feature type="region of interest" description="Disordered" evidence="10">
    <location>
        <begin position="128"/>
        <end position="149"/>
    </location>
</feature>
<dbReference type="SUPFAM" id="SSF52374">
    <property type="entry name" value="Nucleotidylyl transferase"/>
    <property type="match status" value="1"/>
</dbReference>
<dbReference type="Gene3D" id="3.40.50.620">
    <property type="entry name" value="HUPs"/>
    <property type="match status" value="1"/>
</dbReference>
<evidence type="ECO:0000256" key="5">
    <source>
        <dbReference type="ARBA" id="ARBA00022840"/>
    </source>
</evidence>
<feature type="domain" description="Leucine--tRNA ligase RagD-binding" evidence="13">
    <location>
        <begin position="961"/>
        <end position="1025"/>
    </location>
</feature>
<dbReference type="InterPro" id="IPR004493">
    <property type="entry name" value="Leu-tRNA-synth_Ia_arc/euk"/>
</dbReference>
<evidence type="ECO:0000256" key="2">
    <source>
        <dbReference type="ARBA" id="ARBA00013164"/>
    </source>
</evidence>
<proteinExistence type="inferred from homology"/>
<feature type="domain" description="Aminoacyl-tRNA synthetase class Ia" evidence="11">
    <location>
        <begin position="192"/>
        <end position="765"/>
    </location>
</feature>
<dbReference type="GO" id="GO:0002161">
    <property type="term" value="F:aminoacyl-tRNA deacylase activity"/>
    <property type="evidence" value="ECO:0007669"/>
    <property type="project" value="InterPro"/>
</dbReference>
<feature type="domain" description="Methionyl/Valyl/Leucyl/Isoleucyl-tRNA synthetase anticodon-binding" evidence="12">
    <location>
        <begin position="811"/>
        <end position="928"/>
    </location>
</feature>
<dbReference type="AlphaFoldDB" id="A0A067M607"/>
<dbReference type="EC" id="6.1.1.4" evidence="2"/>
<sequence length="1093" mass="122192">MATEGPIELQKTAKRDFIKELEKKCQDRWAAERLFEIDAPDADPSLTPEQIRERHPGWMGTFPYPYMNGSLHLGHAFTISKIEFNTGYQRMLGKRALFPSSFHCTGMPIKAAADKLVREIEMFGPDFQGFDPDVGEETPQKLDTSDAPGNVDKAKKGKLVAKSTGLTYQFQIMESIGVPRAEIKKFADPLHWLTYFPPITRADCTAFGARIDWRRSFITTDANPYYDAFVRWQMNKLYRLQKIKFGLRYTIYSPKDGQPCMDHDRSSGEGVGPQEYTGVKMEVLKWSDAASSALAGKLEGKNVYLVAATLRPETMYGQTNCFVGTAINYGFFAINETDVFVCTERAARNMAFQGTSLPRGKITQLAEIDGSKLVGTKVKAPFAIHPEVYVLPMDNVLATKGTGVVTSVPSDSPDDFATLTDLRKKPEFYKIDPQWAAIDPVPVITTPTYGDLTAPAIVKKLKIQSQKDVKQLAEAKEIAYKEGFYSGTMLVGEFKGQPVQEAKALVRASMIDAGLAFAYAEPEGFVMSRSGDECVVALEDQWYLDYGEASWKEQAKRLLSQMNTYSSETRHGFEGTLDWLNQWACARSFGLGSKMPWDKQFLVESLSDSTIYMSYYTIAHLLQGGDFYGSKPGPLGITPEQMTDEVFEYVFGGAPFPNPSPITLEQGQALRREFTYFYPMDIRSSGKDLIPNHLTFAVYNHAALFDEKYWPRSMRANGHLMLNGKKMAKSTGNSLTMRDSVEKFGADASRLALADAGDGIEDANFDEKTANAAILRLHTLMEWSQEMLAEVDNPESSLRRGPKDSYHDLAFEEEIKELINVTQSHYEATNYKDALKFGFYELQTARDWYREVTADIGMHADLVAYFVRILALLVLPIAPHFSEHLWSTLLKEPKSVQLAQWPTPPTAVDRGILESASYMRGTLKSIRDAEIAIQKRAGKGNKSIGPDAFNAAKPKAVRIFVASGFPDWQNACVQAVEDAFSKETGKVDDAKVRERLTAQGLGKDKRAMPFVQLFKKRIAQFGYEVAFKRSLPFSEQEVLTTLLPYIKRNLGFVDGEVITVDSVQDKKGQPGYAANIVDSAEPGSPGFVFWNPQ</sequence>
<evidence type="ECO:0000256" key="4">
    <source>
        <dbReference type="ARBA" id="ARBA00022741"/>
    </source>
</evidence>
<dbReference type="SUPFAM" id="SSF50677">
    <property type="entry name" value="ValRS/IleRS/LeuRS editing domain"/>
    <property type="match status" value="1"/>
</dbReference>
<name>A0A067M607_BOTB1</name>
<keyword evidence="5" id="KW-0067">ATP-binding</keyword>
<dbReference type="GO" id="GO:0006429">
    <property type="term" value="P:leucyl-tRNA aminoacylation"/>
    <property type="evidence" value="ECO:0007669"/>
    <property type="project" value="InterPro"/>
</dbReference>
<evidence type="ECO:0000313" key="15">
    <source>
        <dbReference type="Proteomes" id="UP000027195"/>
    </source>
</evidence>
<keyword evidence="4" id="KW-0547">Nucleotide-binding</keyword>
<dbReference type="GO" id="GO:0005524">
    <property type="term" value="F:ATP binding"/>
    <property type="evidence" value="ECO:0007669"/>
    <property type="project" value="UniProtKB-KW"/>
</dbReference>
<dbReference type="Gene3D" id="3.90.740.10">
    <property type="entry name" value="Valyl/Leucyl/Isoleucyl-tRNA synthetase, editing domain"/>
    <property type="match status" value="1"/>
</dbReference>
<dbReference type="OrthoDB" id="10249672at2759"/>
<dbReference type="Pfam" id="PF24810">
    <property type="entry name" value="RBD_LARS1"/>
    <property type="match status" value="1"/>
</dbReference>
<dbReference type="InterPro" id="IPR009080">
    <property type="entry name" value="tRNAsynth_Ia_anticodon-bd"/>
</dbReference>
<keyword evidence="7" id="KW-0030">Aminoacyl-tRNA synthetase</keyword>
<dbReference type="InterPro" id="IPR009008">
    <property type="entry name" value="Val/Leu/Ile-tRNA-synth_edit"/>
</dbReference>
<dbReference type="Proteomes" id="UP000027195">
    <property type="component" value="Unassembled WGS sequence"/>
</dbReference>
<accession>A0A067M607</accession>
<dbReference type="STRING" id="930990.A0A067M607"/>
<keyword evidence="15" id="KW-1185">Reference proteome</keyword>
<keyword evidence="6" id="KW-0648">Protein biosynthesis</keyword>
<gene>
    <name evidence="14" type="ORF">BOTBODRAFT_177457</name>
</gene>
<evidence type="ECO:0000256" key="7">
    <source>
        <dbReference type="ARBA" id="ARBA00023146"/>
    </source>
</evidence>
<dbReference type="Pfam" id="PF08264">
    <property type="entry name" value="Anticodon_1"/>
    <property type="match status" value="1"/>
</dbReference>
<dbReference type="PANTHER" id="PTHR45794">
    <property type="entry name" value="LEUCYL-TRNA SYNTHETASE"/>
    <property type="match status" value="1"/>
</dbReference>
<dbReference type="InParanoid" id="A0A067M607"/>
<dbReference type="InterPro" id="IPR013155">
    <property type="entry name" value="M/V/L/I-tRNA-synth_anticd-bd"/>
</dbReference>
<comment type="similarity">
    <text evidence="1">Belongs to the class-I aminoacyl-tRNA synthetase family.</text>
</comment>
<evidence type="ECO:0000256" key="9">
    <source>
        <dbReference type="ARBA" id="ARBA00047469"/>
    </source>
</evidence>
<dbReference type="Pfam" id="PF00133">
    <property type="entry name" value="tRNA-synt_1"/>
    <property type="match status" value="2"/>
</dbReference>
<comment type="catalytic activity">
    <reaction evidence="9">
        <text>tRNA(Leu) + L-leucine + ATP = L-leucyl-tRNA(Leu) + AMP + diphosphate</text>
        <dbReference type="Rhea" id="RHEA:11688"/>
        <dbReference type="Rhea" id="RHEA-COMP:9613"/>
        <dbReference type="Rhea" id="RHEA-COMP:9622"/>
        <dbReference type="ChEBI" id="CHEBI:30616"/>
        <dbReference type="ChEBI" id="CHEBI:33019"/>
        <dbReference type="ChEBI" id="CHEBI:57427"/>
        <dbReference type="ChEBI" id="CHEBI:78442"/>
        <dbReference type="ChEBI" id="CHEBI:78494"/>
        <dbReference type="ChEBI" id="CHEBI:456215"/>
        <dbReference type="EC" id="6.1.1.4"/>
    </reaction>
</comment>
<evidence type="ECO:0000256" key="8">
    <source>
        <dbReference type="ARBA" id="ARBA00030520"/>
    </source>
</evidence>
<evidence type="ECO:0000256" key="10">
    <source>
        <dbReference type="SAM" id="MobiDB-lite"/>
    </source>
</evidence>
<organism evidence="14 15">
    <name type="scientific">Botryobasidium botryosum (strain FD-172 SS1)</name>
    <dbReference type="NCBI Taxonomy" id="930990"/>
    <lineage>
        <taxon>Eukaryota</taxon>
        <taxon>Fungi</taxon>
        <taxon>Dikarya</taxon>
        <taxon>Basidiomycota</taxon>
        <taxon>Agaricomycotina</taxon>
        <taxon>Agaricomycetes</taxon>
        <taxon>Cantharellales</taxon>
        <taxon>Botryobasidiaceae</taxon>
        <taxon>Botryobasidium</taxon>
    </lineage>
</organism>
<dbReference type="EMBL" id="KL198060">
    <property type="protein sequence ID" value="KDQ11203.1"/>
    <property type="molecule type" value="Genomic_DNA"/>
</dbReference>
<evidence type="ECO:0000259" key="13">
    <source>
        <dbReference type="Pfam" id="PF24810"/>
    </source>
</evidence>
<dbReference type="HOGENOM" id="CLU_004174_1_1_1"/>
<evidence type="ECO:0000313" key="14">
    <source>
        <dbReference type="EMBL" id="KDQ11203.1"/>
    </source>
</evidence>
<dbReference type="GO" id="GO:0004823">
    <property type="term" value="F:leucine-tRNA ligase activity"/>
    <property type="evidence" value="ECO:0007669"/>
    <property type="project" value="UniProtKB-EC"/>
</dbReference>
<dbReference type="CDD" id="cd07959">
    <property type="entry name" value="Anticodon_Ia_Leu_AEc"/>
    <property type="match status" value="1"/>
</dbReference>
<evidence type="ECO:0000256" key="6">
    <source>
        <dbReference type="ARBA" id="ARBA00022917"/>
    </source>
</evidence>
<keyword evidence="3" id="KW-0436">Ligase</keyword>
<dbReference type="FunFam" id="3.90.740.10:FF:000001">
    <property type="entry name" value="Leucine--tRNA ligase, cytoplasmic"/>
    <property type="match status" value="1"/>
</dbReference>
<dbReference type="NCBIfam" id="TIGR00395">
    <property type="entry name" value="leuS_arch"/>
    <property type="match status" value="1"/>
</dbReference>
<evidence type="ECO:0000256" key="3">
    <source>
        <dbReference type="ARBA" id="ARBA00022598"/>
    </source>
</evidence>
<dbReference type="SUPFAM" id="SSF47323">
    <property type="entry name" value="Anticodon-binding domain of a subclass of class I aminoacyl-tRNA synthetases"/>
    <property type="match status" value="1"/>
</dbReference>
<dbReference type="InterPro" id="IPR055416">
    <property type="entry name" value="RBD_LARS1"/>
</dbReference>
<evidence type="ECO:0000259" key="12">
    <source>
        <dbReference type="Pfam" id="PF08264"/>
    </source>
</evidence>
<protein>
    <recommendedName>
        <fullName evidence="2">leucine--tRNA ligase</fullName>
        <ecNumber evidence="2">6.1.1.4</ecNumber>
    </recommendedName>
    <alternativeName>
        <fullName evidence="8">Leucyl-tRNA synthetase</fullName>
    </alternativeName>
</protein>
<dbReference type="InterPro" id="IPR002300">
    <property type="entry name" value="aa-tRNA-synth_Ia"/>
</dbReference>
<evidence type="ECO:0000256" key="1">
    <source>
        <dbReference type="ARBA" id="ARBA00005594"/>
    </source>
</evidence>
<reference evidence="15" key="1">
    <citation type="journal article" date="2014" name="Proc. Natl. Acad. Sci. U.S.A.">
        <title>Extensive sampling of basidiomycete genomes demonstrates inadequacy of the white-rot/brown-rot paradigm for wood decay fungi.</title>
        <authorList>
            <person name="Riley R."/>
            <person name="Salamov A.A."/>
            <person name="Brown D.W."/>
            <person name="Nagy L.G."/>
            <person name="Floudas D."/>
            <person name="Held B.W."/>
            <person name="Levasseur A."/>
            <person name="Lombard V."/>
            <person name="Morin E."/>
            <person name="Otillar R."/>
            <person name="Lindquist E.A."/>
            <person name="Sun H."/>
            <person name="LaButti K.M."/>
            <person name="Schmutz J."/>
            <person name="Jabbour D."/>
            <person name="Luo H."/>
            <person name="Baker S.E."/>
            <person name="Pisabarro A.G."/>
            <person name="Walton J.D."/>
            <person name="Blanchette R.A."/>
            <person name="Henrissat B."/>
            <person name="Martin F."/>
            <person name="Cullen D."/>
            <person name="Hibbett D.S."/>
            <person name="Grigoriev I.V."/>
        </authorList>
    </citation>
    <scope>NUCLEOTIDE SEQUENCE [LARGE SCALE GENOMIC DNA]</scope>
    <source>
        <strain evidence="15">FD-172 SS1</strain>
    </source>
</reference>
<dbReference type="FunCoup" id="A0A067M607">
    <property type="interactions" value="713"/>
</dbReference>
<dbReference type="PANTHER" id="PTHR45794:SF1">
    <property type="entry name" value="LEUCINE--TRNA LIGASE, CYTOPLASMIC"/>
    <property type="match status" value="1"/>
</dbReference>
<evidence type="ECO:0000259" key="11">
    <source>
        <dbReference type="Pfam" id="PF00133"/>
    </source>
</evidence>